<name>I9QJD7_9BACE</name>
<accession>I9QJD7</accession>
<sequence>MSCKLVIALICGMLCFKSQPFLILEPNGCDLAVNGCDFNNLSHL</sequence>
<evidence type="ECO:0000313" key="1">
    <source>
        <dbReference type="EMBL" id="EIY29646.1"/>
    </source>
</evidence>
<comment type="caution">
    <text evidence="1">The sequence shown here is derived from an EMBL/GenBank/DDBJ whole genome shotgun (WGS) entry which is preliminary data.</text>
</comment>
<dbReference type="EMBL" id="AGXG01000068">
    <property type="protein sequence ID" value="EIY29646.1"/>
    <property type="molecule type" value="Genomic_DNA"/>
</dbReference>
<dbReference type="Proteomes" id="UP000003741">
    <property type="component" value="Unassembled WGS sequence"/>
</dbReference>
<protein>
    <submittedName>
        <fullName evidence="1">Uncharacterized protein</fullName>
    </submittedName>
</protein>
<dbReference type="AlphaFoldDB" id="I9QJD7"/>
<keyword evidence="2" id="KW-1185">Reference proteome</keyword>
<dbReference type="HOGENOM" id="CLU_3212221_0_0_10"/>
<evidence type="ECO:0000313" key="2">
    <source>
        <dbReference type="Proteomes" id="UP000003741"/>
    </source>
</evidence>
<proteinExistence type="predicted"/>
<reference evidence="1 2" key="1">
    <citation type="submission" date="2012-02" db="EMBL/GenBank/DDBJ databases">
        <title>The Genome Sequence of Bacteroides cellulosilyticus CL02T12C19.</title>
        <authorList>
            <consortium name="The Broad Institute Genome Sequencing Platform"/>
            <person name="Earl A."/>
            <person name="Ward D."/>
            <person name="Feldgarden M."/>
            <person name="Gevers D."/>
            <person name="Zitomersky N.L."/>
            <person name="Coyne M.J."/>
            <person name="Comstock L.E."/>
            <person name="Young S.K."/>
            <person name="Zeng Q."/>
            <person name="Gargeya S."/>
            <person name="Fitzgerald M."/>
            <person name="Haas B."/>
            <person name="Abouelleil A."/>
            <person name="Alvarado L."/>
            <person name="Arachchi H.M."/>
            <person name="Berlin A."/>
            <person name="Chapman S.B."/>
            <person name="Gearin G."/>
            <person name="Goldberg J."/>
            <person name="Griggs A."/>
            <person name="Gujja S."/>
            <person name="Hansen M."/>
            <person name="Heiman D."/>
            <person name="Howarth C."/>
            <person name="Larimer J."/>
            <person name="Lui A."/>
            <person name="MacDonald P.J.P."/>
            <person name="McCowen C."/>
            <person name="Montmayeur A."/>
            <person name="Murphy C."/>
            <person name="Neiman D."/>
            <person name="Pearson M."/>
            <person name="Priest M."/>
            <person name="Roberts A."/>
            <person name="Saif S."/>
            <person name="Shea T."/>
            <person name="Sisk P."/>
            <person name="Stolte C."/>
            <person name="Sykes S."/>
            <person name="Wortman J."/>
            <person name="Nusbaum C."/>
            <person name="Birren B."/>
        </authorList>
    </citation>
    <scope>NUCLEOTIDE SEQUENCE [LARGE SCALE GENOMIC DNA]</scope>
    <source>
        <strain evidence="1 2">CL02T12C19</strain>
    </source>
</reference>
<organism evidence="1 2">
    <name type="scientific">Bacteroides cellulosilyticus CL02T12C19</name>
    <dbReference type="NCBI Taxonomy" id="997874"/>
    <lineage>
        <taxon>Bacteria</taxon>
        <taxon>Pseudomonadati</taxon>
        <taxon>Bacteroidota</taxon>
        <taxon>Bacteroidia</taxon>
        <taxon>Bacteroidales</taxon>
        <taxon>Bacteroidaceae</taxon>
        <taxon>Bacteroides</taxon>
    </lineage>
</organism>
<gene>
    <name evidence="1" type="ORF">HMPREF1062_03098</name>
</gene>